<proteinExistence type="predicted"/>
<evidence type="ECO:0000256" key="2">
    <source>
        <dbReference type="SAM" id="Phobius"/>
    </source>
</evidence>
<feature type="region of interest" description="Disordered" evidence="1">
    <location>
        <begin position="21"/>
        <end position="73"/>
    </location>
</feature>
<evidence type="ECO:0000313" key="4">
    <source>
        <dbReference type="Proteomes" id="UP000248706"/>
    </source>
</evidence>
<gene>
    <name evidence="3" type="ORF">A4R35_20450</name>
</gene>
<evidence type="ECO:0000313" key="3">
    <source>
        <dbReference type="EMBL" id="RAQ97921.1"/>
    </source>
</evidence>
<dbReference type="EMBL" id="MCIF01000002">
    <property type="protein sequence ID" value="RAQ97921.1"/>
    <property type="molecule type" value="Genomic_DNA"/>
</dbReference>
<dbReference type="AlphaFoldDB" id="A0A328VM66"/>
<reference evidence="3 4" key="1">
    <citation type="submission" date="2016-08" db="EMBL/GenBank/DDBJ databases">
        <title>Analysis of Carbohydrate Active Enzymes in Thermogemmatispora T81 Reveals Carbohydrate Degradation Ability.</title>
        <authorList>
            <person name="Tomazini A."/>
            <person name="Lal S."/>
            <person name="Stott M."/>
            <person name="Henrissat B."/>
            <person name="Polikarpov I."/>
            <person name="Sparling R."/>
            <person name="Levin D.B."/>
        </authorList>
    </citation>
    <scope>NUCLEOTIDE SEQUENCE [LARGE SCALE GENOMIC DNA]</scope>
    <source>
        <strain evidence="3 4">T81</strain>
    </source>
</reference>
<sequence length="477" mass="51439">MDGARCLFLLIDCGQRETGGSALKPFRFEQPTRPGPATGSNSSYTSGSNSSGGLQPLSPLPTTRPLGQFGSGGPRRRPWLPTIIVGLALVASLVVLLVSGGLNLLPFAHSSGTKSQPAGAGATSDIIGHVFFLSSGQVNVSTSQGIADQVQVDLSKVPPPAPGKAYYAWLQSDNSVESQSILLGKLTLSQGTAHLFYKGDPQHTNLLAIASRFLVTEEDAATTPTVPSLDRSTWRYLAVIPNTPDPQDSEHHYSLLDHLRHLLALDPTLQKLGLPGGLDIWLFRNGQKILEWAGAARDDWNHGSTDLMHRQFIRILDYLDGIEFLGTDVPAGSPVLVDPHIGRVGLLQFDANQQPPGYLHHIGIHLEGVVQSPGSTREQQELAQQITEALNKVQSLYQQIRQDAIQLVHMSSSQLRQPAALALLDTLVKQAQDAFVGQFDPQTGELQDGVTQIHYAIERLATLDVTPLNNSSSATQQ</sequence>
<name>A0A328VM66_9CHLR</name>
<comment type="caution">
    <text evidence="3">The sequence shown here is derived from an EMBL/GenBank/DDBJ whole genome shotgun (WGS) entry which is preliminary data.</text>
</comment>
<feature type="transmembrane region" description="Helical" evidence="2">
    <location>
        <begin position="79"/>
        <end position="105"/>
    </location>
</feature>
<protein>
    <submittedName>
        <fullName evidence="3">Uncharacterized protein</fullName>
    </submittedName>
</protein>
<keyword evidence="2" id="KW-1133">Transmembrane helix</keyword>
<feature type="compositionally biased region" description="Low complexity" evidence="1">
    <location>
        <begin position="38"/>
        <end position="53"/>
    </location>
</feature>
<organism evidence="3 4">
    <name type="scientific">Thermogemmatispora tikiterensis</name>
    <dbReference type="NCBI Taxonomy" id="1825093"/>
    <lineage>
        <taxon>Bacteria</taxon>
        <taxon>Bacillati</taxon>
        <taxon>Chloroflexota</taxon>
        <taxon>Ktedonobacteria</taxon>
        <taxon>Thermogemmatisporales</taxon>
        <taxon>Thermogemmatisporaceae</taxon>
        <taxon>Thermogemmatispora</taxon>
    </lineage>
</organism>
<keyword evidence="2" id="KW-0472">Membrane</keyword>
<keyword evidence="4" id="KW-1185">Reference proteome</keyword>
<dbReference type="Proteomes" id="UP000248706">
    <property type="component" value="Unassembled WGS sequence"/>
</dbReference>
<evidence type="ECO:0000256" key="1">
    <source>
        <dbReference type="SAM" id="MobiDB-lite"/>
    </source>
</evidence>
<keyword evidence="2" id="KW-0812">Transmembrane</keyword>
<accession>A0A328VM66</accession>